<name>A0A161YTY7_9GAMM</name>
<comment type="caution">
    <text evidence="2">The sequence shown here is derived from an EMBL/GenBank/DDBJ whole genome shotgun (WGS) entry which is preliminary data.</text>
</comment>
<dbReference type="SUPFAM" id="SSF52833">
    <property type="entry name" value="Thioredoxin-like"/>
    <property type="match status" value="1"/>
</dbReference>
<dbReference type="EMBL" id="AUXX01000019">
    <property type="protein sequence ID" value="KZN65877.1"/>
    <property type="molecule type" value="Genomic_DNA"/>
</dbReference>
<gene>
    <name evidence="2" type="ORF">N478_20820</name>
</gene>
<evidence type="ECO:0000259" key="1">
    <source>
        <dbReference type="PROSITE" id="PS51352"/>
    </source>
</evidence>
<reference evidence="2 3" key="1">
    <citation type="submission" date="2013-07" db="EMBL/GenBank/DDBJ databases">
        <title>Comparative Genomic and Metabolomic Analysis of Twelve Strains of Pseudoalteromonas luteoviolacea.</title>
        <authorList>
            <person name="Vynne N.G."/>
            <person name="Mansson M."/>
            <person name="Gram L."/>
        </authorList>
    </citation>
    <scope>NUCLEOTIDE SEQUENCE [LARGE SCALE GENOMIC DNA]</scope>
    <source>
        <strain evidence="2 3">S4060-1</strain>
    </source>
</reference>
<feature type="domain" description="Thioredoxin" evidence="1">
    <location>
        <begin position="19"/>
        <end position="159"/>
    </location>
</feature>
<dbReference type="PROSITE" id="PS51352">
    <property type="entry name" value="THIOREDOXIN_2"/>
    <property type="match status" value="1"/>
</dbReference>
<dbReference type="InterPro" id="IPR036249">
    <property type="entry name" value="Thioredoxin-like_sf"/>
</dbReference>
<dbReference type="PATRIC" id="fig|1365257.3.peg.2855"/>
<dbReference type="Proteomes" id="UP000076661">
    <property type="component" value="Unassembled WGS sequence"/>
</dbReference>
<accession>A0A161YTY7</accession>
<dbReference type="AlphaFoldDB" id="A0A161YTY7"/>
<proteinExistence type="predicted"/>
<organism evidence="2 3">
    <name type="scientific">Pseudoalteromonas luteoviolacea S4060-1</name>
    <dbReference type="NCBI Taxonomy" id="1365257"/>
    <lineage>
        <taxon>Bacteria</taxon>
        <taxon>Pseudomonadati</taxon>
        <taxon>Pseudomonadota</taxon>
        <taxon>Gammaproteobacteria</taxon>
        <taxon>Alteromonadales</taxon>
        <taxon>Pseudoalteromonadaceae</taxon>
        <taxon>Pseudoalteromonas</taxon>
    </lineage>
</organism>
<evidence type="ECO:0000313" key="3">
    <source>
        <dbReference type="Proteomes" id="UP000076661"/>
    </source>
</evidence>
<protein>
    <recommendedName>
        <fullName evidence="1">Thioredoxin domain-containing protein</fullName>
    </recommendedName>
</protein>
<dbReference type="InterPro" id="IPR013766">
    <property type="entry name" value="Thioredoxin_domain"/>
</dbReference>
<evidence type="ECO:0000313" key="2">
    <source>
        <dbReference type="EMBL" id="KZN65877.1"/>
    </source>
</evidence>
<dbReference type="RefSeq" id="WP_063371409.1">
    <property type="nucleotide sequence ID" value="NZ_AUXX01000019.1"/>
</dbReference>
<dbReference type="Gene3D" id="3.40.30.10">
    <property type="entry name" value="Glutaredoxin"/>
    <property type="match status" value="1"/>
</dbReference>
<sequence length="171" mass="19348">MTFKQVFTTFPLLVASFFSDATSPFYELELTPLTPHVPDSLAYYQGQVLALMLIQPNCSWCKRQHKLIQQMYDAQSQDCQKFSVLMMATGAQKRQLKRLKAQYQSQFAMASLPNSLANLLESKSTPQLFILDSQGNLVTYHIGFMPETSLRAHMDPLTKNATCRIKSALVS</sequence>